<protein>
    <submittedName>
        <fullName evidence="1">Uncharacterized protein</fullName>
    </submittedName>
</protein>
<evidence type="ECO:0000313" key="2">
    <source>
        <dbReference type="Proteomes" id="UP000217790"/>
    </source>
</evidence>
<name>A0A2H3CI42_ARMGA</name>
<dbReference type="OrthoDB" id="10255174at2759"/>
<reference evidence="2" key="1">
    <citation type="journal article" date="2017" name="Nat. Ecol. Evol.">
        <title>Genome expansion and lineage-specific genetic innovations in the forest pathogenic fungi Armillaria.</title>
        <authorList>
            <person name="Sipos G."/>
            <person name="Prasanna A.N."/>
            <person name="Walter M.C."/>
            <person name="O'Connor E."/>
            <person name="Balint B."/>
            <person name="Krizsan K."/>
            <person name="Kiss B."/>
            <person name="Hess J."/>
            <person name="Varga T."/>
            <person name="Slot J."/>
            <person name="Riley R."/>
            <person name="Boka B."/>
            <person name="Rigling D."/>
            <person name="Barry K."/>
            <person name="Lee J."/>
            <person name="Mihaltcheva S."/>
            <person name="LaButti K."/>
            <person name="Lipzen A."/>
            <person name="Waldron R."/>
            <person name="Moloney N.M."/>
            <person name="Sperisen C."/>
            <person name="Kredics L."/>
            <person name="Vagvoelgyi C."/>
            <person name="Patrignani A."/>
            <person name="Fitzpatrick D."/>
            <person name="Nagy I."/>
            <person name="Doyle S."/>
            <person name="Anderson J.B."/>
            <person name="Grigoriev I.V."/>
            <person name="Gueldener U."/>
            <person name="Muensterkoetter M."/>
            <person name="Nagy L.G."/>
        </authorList>
    </citation>
    <scope>NUCLEOTIDE SEQUENCE [LARGE SCALE GENOMIC DNA]</scope>
    <source>
        <strain evidence="2">Ar21-2</strain>
    </source>
</reference>
<dbReference type="AlphaFoldDB" id="A0A2H3CI42"/>
<organism evidence="1 2">
    <name type="scientific">Armillaria gallica</name>
    <name type="common">Bulbous honey fungus</name>
    <name type="synonym">Armillaria bulbosa</name>
    <dbReference type="NCBI Taxonomy" id="47427"/>
    <lineage>
        <taxon>Eukaryota</taxon>
        <taxon>Fungi</taxon>
        <taxon>Dikarya</taxon>
        <taxon>Basidiomycota</taxon>
        <taxon>Agaricomycotina</taxon>
        <taxon>Agaricomycetes</taxon>
        <taxon>Agaricomycetidae</taxon>
        <taxon>Agaricales</taxon>
        <taxon>Marasmiineae</taxon>
        <taxon>Physalacriaceae</taxon>
        <taxon>Armillaria</taxon>
    </lineage>
</organism>
<gene>
    <name evidence="1" type="ORF">ARMGADRAFT_1140550</name>
</gene>
<sequence>MQTGTPVQAEWVLDSIQNPVCIDIRIVEVMHASIMSNSSMIPTSTRSAAPSIEMLHGETSSAIPGHSPTLQPLVLLKALCSTLKDALSGILYPLASPEEIEELLRKILLLEGLEAQLADEYGMTRDIDSVEVFDETKARAFSENDANTISVLKDLYMLYQLALHTHTMLTPPDSGLFSLGLMHMNASLYMHLFGSKEHTSSDNYHIPTLVNIIQALVGLMNNAEIQNGDNIIIYFSGHRLGYSTTGYCSNTNDSIEALCPIDCMEGNGLHILIKKSTQFSKTSPMFDITDENSRQFPGYQSVCSEKWYPDMSSHVVLAACQENQVIMEMRKEDRVQNASGCWETQECTDLVSGPVIILLSGDARRRPEDTTGLGTNIEDFVVKGTESKHYTYNYDWNVVGEVLPACCLVHQDDQGLLESIIFYKDDMIQNCSIVKGGKSLPTAVLENGKVVPANCHPRALSPGLNAWLALCNPTKNKTPTKILQVTTVQ</sequence>
<dbReference type="InParanoid" id="A0A2H3CI42"/>
<dbReference type="Proteomes" id="UP000217790">
    <property type="component" value="Unassembled WGS sequence"/>
</dbReference>
<accession>A0A2H3CI42</accession>
<evidence type="ECO:0000313" key="1">
    <source>
        <dbReference type="EMBL" id="PBK82715.1"/>
    </source>
</evidence>
<keyword evidence="2" id="KW-1185">Reference proteome</keyword>
<dbReference type="Gene3D" id="3.40.50.1460">
    <property type="match status" value="1"/>
</dbReference>
<proteinExistence type="predicted"/>
<dbReference type="EMBL" id="KZ293713">
    <property type="protein sequence ID" value="PBK82715.1"/>
    <property type="molecule type" value="Genomic_DNA"/>
</dbReference>